<gene>
    <name evidence="1" type="ORF">P8C59_007404</name>
</gene>
<evidence type="ECO:0000313" key="2">
    <source>
        <dbReference type="Proteomes" id="UP001217918"/>
    </source>
</evidence>
<dbReference type="AlphaFoldDB" id="A0AAD9ME68"/>
<keyword evidence="2" id="KW-1185">Reference proteome</keyword>
<evidence type="ECO:0000313" key="1">
    <source>
        <dbReference type="EMBL" id="KAK2073097.1"/>
    </source>
</evidence>
<sequence length="108" mass="11967">MVPENVTDPILDPSQGSFDGLSGFVQLLIQPITCLLHEILHASDECSEGRRVDIVEYVVVTGKTLIGQDVTRGVRSGPSTTLLRHIQAQSINNLPRGVNAFIRRRYIR</sequence>
<accession>A0AAD9ME68</accession>
<proteinExistence type="predicted"/>
<name>A0AAD9ME68_9PEZI</name>
<dbReference type="EMBL" id="JAQQPM010000006">
    <property type="protein sequence ID" value="KAK2073097.1"/>
    <property type="molecule type" value="Genomic_DNA"/>
</dbReference>
<reference evidence="1" key="1">
    <citation type="journal article" date="2023" name="Mol. Plant Microbe Interact.">
        <title>Elucidating the Obligate Nature and Biological Capacity of an Invasive Fungal Corn Pathogen.</title>
        <authorList>
            <person name="MacCready J.S."/>
            <person name="Roggenkamp E.M."/>
            <person name="Gdanetz K."/>
            <person name="Chilvers M.I."/>
        </authorList>
    </citation>
    <scope>NUCLEOTIDE SEQUENCE</scope>
    <source>
        <strain evidence="1">PM02</strain>
    </source>
</reference>
<organism evidence="1 2">
    <name type="scientific">Phyllachora maydis</name>
    <dbReference type="NCBI Taxonomy" id="1825666"/>
    <lineage>
        <taxon>Eukaryota</taxon>
        <taxon>Fungi</taxon>
        <taxon>Dikarya</taxon>
        <taxon>Ascomycota</taxon>
        <taxon>Pezizomycotina</taxon>
        <taxon>Sordariomycetes</taxon>
        <taxon>Sordariomycetidae</taxon>
        <taxon>Phyllachorales</taxon>
        <taxon>Phyllachoraceae</taxon>
        <taxon>Phyllachora</taxon>
    </lineage>
</organism>
<dbReference type="Proteomes" id="UP001217918">
    <property type="component" value="Unassembled WGS sequence"/>
</dbReference>
<comment type="caution">
    <text evidence="1">The sequence shown here is derived from an EMBL/GenBank/DDBJ whole genome shotgun (WGS) entry which is preliminary data.</text>
</comment>
<protein>
    <submittedName>
        <fullName evidence="1">Uncharacterized protein</fullName>
    </submittedName>
</protein>